<organism evidence="3 4">
    <name type="scientific">Ruthenibacterium lactatiformans</name>
    <dbReference type="NCBI Taxonomy" id="1550024"/>
    <lineage>
        <taxon>Bacteria</taxon>
        <taxon>Bacillati</taxon>
        <taxon>Bacillota</taxon>
        <taxon>Clostridia</taxon>
        <taxon>Eubacteriales</taxon>
        <taxon>Oscillospiraceae</taxon>
        <taxon>Ruthenibacterium</taxon>
    </lineage>
</organism>
<dbReference type="GeneID" id="42857743"/>
<dbReference type="InterPro" id="IPR011765">
    <property type="entry name" value="Pept_M16_N"/>
</dbReference>
<dbReference type="SUPFAM" id="SSF63411">
    <property type="entry name" value="LuxS/MPP-like metallohydrolase"/>
    <property type="match status" value="2"/>
</dbReference>
<feature type="domain" description="Peptidase M16 N-terminal" evidence="1">
    <location>
        <begin position="63"/>
        <end position="170"/>
    </location>
</feature>
<feature type="domain" description="Peptidase M16 C-terminal" evidence="2">
    <location>
        <begin position="182"/>
        <end position="357"/>
    </location>
</feature>
<dbReference type="NCBIfam" id="NF047421">
    <property type="entry name" value="YfmH_fam"/>
    <property type="match status" value="1"/>
</dbReference>
<accession>A0A0D8IWJ6</accession>
<evidence type="ECO:0000313" key="4">
    <source>
        <dbReference type="Proteomes" id="UP000032483"/>
    </source>
</evidence>
<proteinExistence type="predicted"/>
<dbReference type="Pfam" id="PF05193">
    <property type="entry name" value="Peptidase_M16_C"/>
    <property type="match status" value="1"/>
</dbReference>
<dbReference type="PATRIC" id="fig|1550024.3.peg.3260"/>
<dbReference type="RefSeq" id="WP_050006009.1">
    <property type="nucleotide sequence ID" value="NZ_CAUBBA010000030.1"/>
</dbReference>
<gene>
    <name evidence="3" type="ORF">TQ39_14325</name>
</gene>
<evidence type="ECO:0000259" key="2">
    <source>
        <dbReference type="Pfam" id="PF05193"/>
    </source>
</evidence>
<dbReference type="InterPro" id="IPR007863">
    <property type="entry name" value="Peptidase_M16_C"/>
</dbReference>
<dbReference type="Pfam" id="PF00675">
    <property type="entry name" value="Peptidase_M16"/>
    <property type="match status" value="1"/>
</dbReference>
<evidence type="ECO:0000313" key="3">
    <source>
        <dbReference type="EMBL" id="KJF39057.1"/>
    </source>
</evidence>
<dbReference type="PANTHER" id="PTHR11851">
    <property type="entry name" value="METALLOPROTEASE"/>
    <property type="match status" value="1"/>
</dbReference>
<reference evidence="3" key="1">
    <citation type="submission" date="2015-02" db="EMBL/GenBank/DDBJ databases">
        <title>A novel member of the family Ruminococcaceae isolated from human feces.</title>
        <authorList>
            <person name="Shkoporov A.N."/>
            <person name="Chaplin A.V."/>
            <person name="Motuzova O.V."/>
            <person name="Kafarskaia L.I."/>
            <person name="Khokhlova E.V."/>
            <person name="Efimov B.A."/>
        </authorList>
    </citation>
    <scope>NUCLEOTIDE SEQUENCE [LARGE SCALE GENOMIC DNA]</scope>
    <source>
        <strain evidence="3">585-1</strain>
    </source>
</reference>
<dbReference type="InterPro" id="IPR011249">
    <property type="entry name" value="Metalloenz_LuxS/M16"/>
</dbReference>
<keyword evidence="4" id="KW-1185">Reference proteome</keyword>
<dbReference type="GO" id="GO:0046872">
    <property type="term" value="F:metal ion binding"/>
    <property type="evidence" value="ECO:0007669"/>
    <property type="project" value="InterPro"/>
</dbReference>
<dbReference type="Gene3D" id="3.30.830.10">
    <property type="entry name" value="Metalloenzyme, LuxS/M16 peptidase-like"/>
    <property type="match status" value="2"/>
</dbReference>
<dbReference type="Proteomes" id="UP000032483">
    <property type="component" value="Unassembled WGS sequence"/>
</dbReference>
<dbReference type="EMBL" id="JXXK01000024">
    <property type="protein sequence ID" value="KJF39057.1"/>
    <property type="molecule type" value="Genomic_DNA"/>
</dbReference>
<dbReference type="PANTHER" id="PTHR11851:SF134">
    <property type="entry name" value="ZINC-DEPENDENT PROTEASE"/>
    <property type="match status" value="1"/>
</dbReference>
<evidence type="ECO:0000259" key="1">
    <source>
        <dbReference type="Pfam" id="PF00675"/>
    </source>
</evidence>
<dbReference type="MEROPS" id="M16.A20"/>
<name>A0A0D8IWJ6_9FIRM</name>
<dbReference type="AlphaFoldDB" id="A0A0D8IWJ6"/>
<comment type="caution">
    <text evidence="3">The sequence shown here is derived from an EMBL/GenBank/DDBJ whole genome shotgun (WGS) entry which is preliminary data.</text>
</comment>
<protein>
    <submittedName>
        <fullName evidence="3">Peptidase M16</fullName>
    </submittedName>
</protein>
<sequence>MHDPSLQAVRRAAAFESTVLENGLTVRVHTMPGFTGVHAVYGTKFGSIDRAFALDGKRVDLPAGIAHFLEHKMFENEEGDAFTLYARTGASANAYTSFDKTCYIFTASGNVAENLDILLGFVSRPYFTAATVEKEQGIIGQEIKQYDDAPDWRLMFAMYECLYTAHPVRDDIAGSVESIAQITPEILYACTDAFYRPQNMVLAVAGNVTMDEVLAACARADIPVKTGTVERLASAEGPDVAEPYREFSMAVAKPLLGVGFKETPPAGDALKTEIICDMLTELICGSMTPLYRRLYDEGLVSPGFSGEILSLPGALSFLFGGETPEPETVRGLLLDEIARLKREGVDEELFTLCKNQLYGELVQDLENIEDVAGALASSFFRGRTPADEIETLASVTLSDVNGALRAMLCTERSATVIIRPAQ</sequence>
<dbReference type="InterPro" id="IPR050361">
    <property type="entry name" value="MPP/UQCRC_Complex"/>
</dbReference>